<accession>A0A7W6NJJ4</accession>
<reference evidence="6 7" key="1">
    <citation type="submission" date="2020-08" db="EMBL/GenBank/DDBJ databases">
        <title>Genomic Encyclopedia of Type Strains, Phase IV (KMG-IV): sequencing the most valuable type-strain genomes for metagenomic binning, comparative biology and taxonomic classification.</title>
        <authorList>
            <person name="Goeker M."/>
        </authorList>
    </citation>
    <scope>NUCLEOTIDE SEQUENCE [LARGE SCALE GENOMIC DNA]</scope>
    <source>
        <strain evidence="6 7">DSM 29853</strain>
    </source>
</reference>
<dbReference type="GO" id="GO:0016301">
    <property type="term" value="F:kinase activity"/>
    <property type="evidence" value="ECO:0007669"/>
    <property type="project" value="UniProtKB-KW"/>
</dbReference>
<dbReference type="PANTHER" id="PTHR12358">
    <property type="entry name" value="SPHINGOSINE KINASE"/>
    <property type="match status" value="1"/>
</dbReference>
<protein>
    <submittedName>
        <fullName evidence="6">YegS/Rv2252/BmrU family lipid kinase</fullName>
    </submittedName>
</protein>
<keyword evidence="4" id="KW-0067">ATP-binding</keyword>
<dbReference type="AlphaFoldDB" id="A0A7W6NJJ4"/>
<keyword evidence="2" id="KW-0547">Nucleotide-binding</keyword>
<dbReference type="Gene3D" id="3.40.50.10330">
    <property type="entry name" value="Probable inorganic polyphosphate/atp-NAD kinase, domain 1"/>
    <property type="match status" value="1"/>
</dbReference>
<dbReference type="EMBL" id="JACIEZ010000002">
    <property type="protein sequence ID" value="MBB4064460.1"/>
    <property type="molecule type" value="Genomic_DNA"/>
</dbReference>
<dbReference type="RefSeq" id="WP_183365680.1">
    <property type="nucleotide sequence ID" value="NZ_JACIEZ010000002.1"/>
</dbReference>
<dbReference type="InterPro" id="IPR045540">
    <property type="entry name" value="YegS/DAGK_C"/>
</dbReference>
<proteinExistence type="predicted"/>
<evidence type="ECO:0000256" key="1">
    <source>
        <dbReference type="ARBA" id="ARBA00022679"/>
    </source>
</evidence>
<keyword evidence="1" id="KW-0808">Transferase</keyword>
<evidence type="ECO:0000256" key="4">
    <source>
        <dbReference type="ARBA" id="ARBA00022840"/>
    </source>
</evidence>
<dbReference type="GO" id="GO:0008654">
    <property type="term" value="P:phospholipid biosynthetic process"/>
    <property type="evidence" value="ECO:0007669"/>
    <property type="project" value="InterPro"/>
</dbReference>
<dbReference type="Proteomes" id="UP000528286">
    <property type="component" value="Unassembled WGS sequence"/>
</dbReference>
<dbReference type="InterPro" id="IPR016064">
    <property type="entry name" value="NAD/diacylglycerol_kinase_sf"/>
</dbReference>
<dbReference type="Pfam" id="PF00781">
    <property type="entry name" value="DAGK_cat"/>
    <property type="match status" value="1"/>
</dbReference>
<dbReference type="Gene3D" id="2.60.200.40">
    <property type="match status" value="1"/>
</dbReference>
<dbReference type="SUPFAM" id="SSF111331">
    <property type="entry name" value="NAD kinase/diacylglycerol kinase-like"/>
    <property type="match status" value="1"/>
</dbReference>
<dbReference type="Pfam" id="PF19279">
    <property type="entry name" value="YegS_C"/>
    <property type="match status" value="1"/>
</dbReference>
<dbReference type="PROSITE" id="PS50146">
    <property type="entry name" value="DAGK"/>
    <property type="match status" value="1"/>
</dbReference>
<dbReference type="GO" id="GO:0005524">
    <property type="term" value="F:ATP binding"/>
    <property type="evidence" value="ECO:0007669"/>
    <property type="project" value="UniProtKB-KW"/>
</dbReference>
<feature type="domain" description="DAGKc" evidence="5">
    <location>
        <begin position="1"/>
        <end position="133"/>
    </location>
</feature>
<evidence type="ECO:0000313" key="6">
    <source>
        <dbReference type="EMBL" id="MBB4064460.1"/>
    </source>
</evidence>
<evidence type="ECO:0000259" key="5">
    <source>
        <dbReference type="PROSITE" id="PS50146"/>
    </source>
</evidence>
<keyword evidence="3 6" id="KW-0418">Kinase</keyword>
<organism evidence="6 7">
    <name type="scientific">Gellertiella hungarica</name>
    <dbReference type="NCBI Taxonomy" id="1572859"/>
    <lineage>
        <taxon>Bacteria</taxon>
        <taxon>Pseudomonadati</taxon>
        <taxon>Pseudomonadota</taxon>
        <taxon>Alphaproteobacteria</taxon>
        <taxon>Hyphomicrobiales</taxon>
        <taxon>Rhizobiaceae</taxon>
        <taxon>Gellertiella</taxon>
    </lineage>
</organism>
<evidence type="ECO:0000256" key="2">
    <source>
        <dbReference type="ARBA" id="ARBA00022741"/>
    </source>
</evidence>
<dbReference type="InterPro" id="IPR005218">
    <property type="entry name" value="Diacylglycerol/lipid_kinase"/>
</dbReference>
<dbReference type="PANTHER" id="PTHR12358:SF54">
    <property type="entry name" value="SPHINGOSINE KINASE RELATED PROTEIN"/>
    <property type="match status" value="1"/>
</dbReference>
<dbReference type="InterPro" id="IPR050187">
    <property type="entry name" value="Lipid_Phosphate_FormReg"/>
</dbReference>
<gene>
    <name evidence="6" type="ORF">GGR23_001637</name>
</gene>
<dbReference type="InterPro" id="IPR017438">
    <property type="entry name" value="ATP-NAD_kinase_N"/>
</dbReference>
<keyword evidence="7" id="KW-1185">Reference proteome</keyword>
<evidence type="ECO:0000256" key="3">
    <source>
        <dbReference type="ARBA" id="ARBA00022777"/>
    </source>
</evidence>
<comment type="caution">
    <text evidence="6">The sequence shown here is derived from an EMBL/GenBank/DDBJ whole genome shotgun (WGS) entry which is preliminary data.</text>
</comment>
<dbReference type="SMART" id="SM00046">
    <property type="entry name" value="DAGKc"/>
    <property type="match status" value="1"/>
</dbReference>
<evidence type="ECO:0000313" key="7">
    <source>
        <dbReference type="Proteomes" id="UP000528286"/>
    </source>
</evidence>
<dbReference type="NCBIfam" id="TIGR00147">
    <property type="entry name" value="YegS/Rv2252/BmrU family lipid kinase"/>
    <property type="match status" value="1"/>
</dbReference>
<name>A0A7W6NJJ4_9HYPH</name>
<sequence length="310" mass="32434">MRIGLIVNPVSGGGRASRHAEAVSAALERRVPQVDMRFTLGRGHAARLAEDFAGEGADLVIAFGGDGTLGEVADGLLRGRSPGGRLPQLGFIAAGTGSDFRRNFSFSSDPATAALELLDRPARPIDAGRVSFSLPGGGEGHRHFLNIASLGITGDIVETVNRAKMEGTKSGPLVYLLHTLGALLRYRFPSIRIALDDAAPLDAQVAAVAVANGAWFGGGMKIAPDARVDDGLFDVVVVRARNRSTLIANLARVYGGRHRSHPDVTIARASTVTVHPAAPGAIIPLEFDGEDLGCLPARYDILPGALMVRG</sequence>
<dbReference type="InterPro" id="IPR001206">
    <property type="entry name" value="Diacylglycerol_kinase_cat_dom"/>
</dbReference>